<gene>
    <name evidence="7" type="ORF">WJX84_010184</name>
</gene>
<accession>A0AAW1RYE2</accession>
<dbReference type="GO" id="GO:0003872">
    <property type="term" value="F:6-phosphofructokinase activity"/>
    <property type="evidence" value="ECO:0007669"/>
    <property type="project" value="InterPro"/>
</dbReference>
<keyword evidence="3" id="KW-0479">Metal-binding</keyword>
<dbReference type="InterPro" id="IPR050929">
    <property type="entry name" value="PFKA"/>
</dbReference>
<comment type="cofactor">
    <cofactor evidence="1">
        <name>Mg(2+)</name>
        <dbReference type="ChEBI" id="CHEBI:18420"/>
    </cofactor>
</comment>
<reference evidence="7 8" key="1">
    <citation type="journal article" date="2024" name="Nat. Commun.">
        <title>Phylogenomics reveals the evolutionary origins of lichenization in chlorophyte algae.</title>
        <authorList>
            <person name="Puginier C."/>
            <person name="Libourel C."/>
            <person name="Otte J."/>
            <person name="Skaloud P."/>
            <person name="Haon M."/>
            <person name="Grisel S."/>
            <person name="Petersen M."/>
            <person name="Berrin J.G."/>
            <person name="Delaux P.M."/>
            <person name="Dal Grande F."/>
            <person name="Keller J."/>
        </authorList>
    </citation>
    <scope>NUCLEOTIDE SEQUENCE [LARGE SCALE GENOMIC DNA]</scope>
    <source>
        <strain evidence="7 8">SAG 2523</strain>
    </source>
</reference>
<dbReference type="PRINTS" id="PR00476">
    <property type="entry name" value="PHFRCTKINASE"/>
</dbReference>
<dbReference type="GO" id="GO:0006002">
    <property type="term" value="P:fructose 6-phosphate metabolic process"/>
    <property type="evidence" value="ECO:0007669"/>
    <property type="project" value="InterPro"/>
</dbReference>
<feature type="non-terminal residue" evidence="7">
    <location>
        <position position="1"/>
    </location>
</feature>
<dbReference type="EMBL" id="JALJOV010001883">
    <property type="protein sequence ID" value="KAK9838612.1"/>
    <property type="molecule type" value="Genomic_DNA"/>
</dbReference>
<evidence type="ECO:0000259" key="6">
    <source>
        <dbReference type="Pfam" id="PF00365"/>
    </source>
</evidence>
<dbReference type="SUPFAM" id="SSF53784">
    <property type="entry name" value="Phosphofructokinase"/>
    <property type="match status" value="1"/>
</dbReference>
<dbReference type="InterPro" id="IPR000023">
    <property type="entry name" value="Phosphofructokinase_dom"/>
</dbReference>
<name>A0AAW1RYE2_9CHLO</name>
<dbReference type="Proteomes" id="UP001485043">
    <property type="component" value="Unassembled WGS sequence"/>
</dbReference>
<dbReference type="AlphaFoldDB" id="A0AAW1RYE2"/>
<dbReference type="PANTHER" id="PTHR45770">
    <property type="entry name" value="ATP-DEPENDENT 6-PHOSPHOFRUCTOKINASE 1"/>
    <property type="match status" value="1"/>
</dbReference>
<dbReference type="InterPro" id="IPR022953">
    <property type="entry name" value="ATP_PFK"/>
</dbReference>
<dbReference type="Pfam" id="PF00365">
    <property type="entry name" value="PFK"/>
    <property type="match status" value="2"/>
</dbReference>
<evidence type="ECO:0000256" key="3">
    <source>
        <dbReference type="ARBA" id="ARBA00022723"/>
    </source>
</evidence>
<protein>
    <recommendedName>
        <fullName evidence="6">Phosphofructokinase domain-containing protein</fullName>
    </recommendedName>
</protein>
<comment type="caution">
    <text evidence="7">The sequence shown here is derived from an EMBL/GenBank/DDBJ whole genome shotgun (WGS) entry which is preliminary data.</text>
</comment>
<dbReference type="GO" id="GO:0046872">
    <property type="term" value="F:metal ion binding"/>
    <property type="evidence" value="ECO:0007669"/>
    <property type="project" value="UniProtKB-KW"/>
</dbReference>
<keyword evidence="2" id="KW-0808">Transferase</keyword>
<keyword evidence="5" id="KW-0460">Magnesium</keyword>
<evidence type="ECO:0000256" key="5">
    <source>
        <dbReference type="ARBA" id="ARBA00022842"/>
    </source>
</evidence>
<evidence type="ECO:0000256" key="1">
    <source>
        <dbReference type="ARBA" id="ARBA00001946"/>
    </source>
</evidence>
<proteinExistence type="predicted"/>
<keyword evidence="4" id="KW-0418">Kinase</keyword>
<evidence type="ECO:0000313" key="8">
    <source>
        <dbReference type="Proteomes" id="UP001485043"/>
    </source>
</evidence>
<dbReference type="Gene3D" id="3.40.50.460">
    <property type="entry name" value="Phosphofructokinase domain"/>
    <property type="match status" value="1"/>
</dbReference>
<sequence length="303" mass="32986">YGFRGFYDRRHKPVILNSKVVDSIQLQGGTILGTSRGGADIKEIVKRIDMWGLDMVFVVGGNGGNAGANAIQVECAKQDVACCVVGIPKSIDNDILLMTRHLALTQHGIGLVKLMGRSSGFIAMQASMASGVVDVCLIPEVPFSLDGEMGLYAYVRTLLDHKGHAVICVAEGAGQQILAKGEKETDQSGNPVLKDVGVWMRDLLKKQFKEADIKYIDPSYLIRSISTISNDRIYCKILAHNAVHSAFAGYTGCTMGLVNTHYVMLPIPTVIQDARRVDPHGKQWNRLRASIGQPTFEGPQMTD</sequence>
<feature type="domain" description="Phosphofructokinase" evidence="6">
    <location>
        <begin position="2"/>
        <end position="97"/>
    </location>
</feature>
<organism evidence="7 8">
    <name type="scientific">Apatococcus fuscideae</name>
    <dbReference type="NCBI Taxonomy" id="2026836"/>
    <lineage>
        <taxon>Eukaryota</taxon>
        <taxon>Viridiplantae</taxon>
        <taxon>Chlorophyta</taxon>
        <taxon>core chlorophytes</taxon>
        <taxon>Trebouxiophyceae</taxon>
        <taxon>Chlorellales</taxon>
        <taxon>Chlorellaceae</taxon>
        <taxon>Apatococcus</taxon>
    </lineage>
</organism>
<evidence type="ECO:0000256" key="2">
    <source>
        <dbReference type="ARBA" id="ARBA00022679"/>
    </source>
</evidence>
<keyword evidence="8" id="KW-1185">Reference proteome</keyword>
<evidence type="ECO:0000313" key="7">
    <source>
        <dbReference type="EMBL" id="KAK9838612.1"/>
    </source>
</evidence>
<evidence type="ECO:0000256" key="4">
    <source>
        <dbReference type="ARBA" id="ARBA00022777"/>
    </source>
</evidence>
<feature type="domain" description="Phosphofructokinase" evidence="6">
    <location>
        <begin position="106"/>
        <end position="244"/>
    </location>
</feature>
<dbReference type="InterPro" id="IPR035966">
    <property type="entry name" value="PKF_sf"/>
</dbReference>